<dbReference type="Pfam" id="PF08681">
    <property type="entry name" value="TacA1"/>
    <property type="match status" value="1"/>
</dbReference>
<accession>A0A143PU72</accession>
<organism evidence="4 5">
    <name type="scientific">Luteitalea pratensis</name>
    <dbReference type="NCBI Taxonomy" id="1855912"/>
    <lineage>
        <taxon>Bacteria</taxon>
        <taxon>Pseudomonadati</taxon>
        <taxon>Acidobacteriota</taxon>
        <taxon>Vicinamibacteria</taxon>
        <taxon>Vicinamibacterales</taxon>
        <taxon>Vicinamibacteraceae</taxon>
        <taxon>Luteitalea</taxon>
    </lineage>
</organism>
<evidence type="ECO:0000256" key="1">
    <source>
        <dbReference type="ARBA" id="ARBA00022649"/>
    </source>
</evidence>
<keyword evidence="1" id="KW-1277">Toxin-antitoxin system</keyword>
<feature type="compositionally biased region" description="Polar residues" evidence="3">
    <location>
        <begin position="1"/>
        <end position="12"/>
    </location>
</feature>
<sequence length="66" mass="7443">MSAHAQNHSPSGSERENERAAEALPDRTRFEIEAKDWAQFQAALDAPPRDLPRLASLLTRPSVFER</sequence>
<name>A0A143PU72_LUTPR</name>
<comment type="similarity">
    <text evidence="2">Belongs to the TacA antitoxin family.</text>
</comment>
<dbReference type="RefSeq" id="WP_110173436.1">
    <property type="nucleotide sequence ID" value="NZ_CP015136.1"/>
</dbReference>
<protein>
    <recommendedName>
        <fullName evidence="6">DUF1778 domain-containing protein</fullName>
    </recommendedName>
</protein>
<dbReference type="SUPFAM" id="SSF47598">
    <property type="entry name" value="Ribbon-helix-helix"/>
    <property type="match status" value="1"/>
</dbReference>
<dbReference type="InterPro" id="IPR010985">
    <property type="entry name" value="Ribbon_hlx_hlx"/>
</dbReference>
<reference evidence="5" key="2">
    <citation type="submission" date="2016-04" db="EMBL/GenBank/DDBJ databases">
        <title>First Complete Genome Sequence of a Subdivision 6 Acidobacterium.</title>
        <authorList>
            <person name="Huang S."/>
            <person name="Vieira S."/>
            <person name="Bunk B."/>
            <person name="Riedel T."/>
            <person name="Sproeer C."/>
            <person name="Overmann J."/>
        </authorList>
    </citation>
    <scope>NUCLEOTIDE SEQUENCE [LARGE SCALE GENOMIC DNA]</scope>
    <source>
        <strain evidence="5">DSM 100886 HEG_-6_39</strain>
    </source>
</reference>
<dbReference type="GO" id="GO:0006355">
    <property type="term" value="P:regulation of DNA-templated transcription"/>
    <property type="evidence" value="ECO:0007669"/>
    <property type="project" value="InterPro"/>
</dbReference>
<dbReference type="AlphaFoldDB" id="A0A143PU72"/>
<evidence type="ECO:0008006" key="6">
    <source>
        <dbReference type="Google" id="ProtNLM"/>
    </source>
</evidence>
<proteinExistence type="inferred from homology"/>
<feature type="region of interest" description="Disordered" evidence="3">
    <location>
        <begin position="1"/>
        <end position="23"/>
    </location>
</feature>
<dbReference type="EMBL" id="CP015136">
    <property type="protein sequence ID" value="AMY11931.1"/>
    <property type="molecule type" value="Genomic_DNA"/>
</dbReference>
<dbReference type="Proteomes" id="UP000076079">
    <property type="component" value="Chromosome"/>
</dbReference>
<evidence type="ECO:0000313" key="5">
    <source>
        <dbReference type="Proteomes" id="UP000076079"/>
    </source>
</evidence>
<gene>
    <name evidence="4" type="ORF">LuPra_05201</name>
</gene>
<evidence type="ECO:0000313" key="4">
    <source>
        <dbReference type="EMBL" id="AMY11931.1"/>
    </source>
</evidence>
<feature type="compositionally biased region" description="Basic and acidic residues" evidence="3">
    <location>
        <begin position="13"/>
        <end position="23"/>
    </location>
</feature>
<dbReference type="OrthoDB" id="574265at2"/>
<evidence type="ECO:0000256" key="3">
    <source>
        <dbReference type="SAM" id="MobiDB-lite"/>
    </source>
</evidence>
<keyword evidence="5" id="KW-1185">Reference proteome</keyword>
<dbReference type="InterPro" id="IPR014795">
    <property type="entry name" value="TacA_1-like"/>
</dbReference>
<dbReference type="STRING" id="1855912.LuPra_05201"/>
<evidence type="ECO:0000256" key="2">
    <source>
        <dbReference type="ARBA" id="ARBA00049988"/>
    </source>
</evidence>
<dbReference type="KEGG" id="abac:LuPra_05201"/>
<reference evidence="4 5" key="1">
    <citation type="journal article" date="2016" name="Genome Announc.">
        <title>First Complete Genome Sequence of a Subdivision 6 Acidobacterium Strain.</title>
        <authorList>
            <person name="Huang S."/>
            <person name="Vieira S."/>
            <person name="Bunk B."/>
            <person name="Riedel T."/>
            <person name="Sproer C."/>
            <person name="Overmann J."/>
        </authorList>
    </citation>
    <scope>NUCLEOTIDE SEQUENCE [LARGE SCALE GENOMIC DNA]</scope>
    <source>
        <strain evidence="5">DSM 100886 HEG_-6_39</strain>
    </source>
</reference>
<dbReference type="Gene3D" id="1.20.5.780">
    <property type="entry name" value="Single helix bin"/>
    <property type="match status" value="1"/>
</dbReference>